<keyword evidence="3" id="KW-0413">Isomerase</keyword>
<accession>A0A0A2A4S8</accession>
<sequence>MNRELKILVTGAAGFIGSSLCLKLLENGQNVIGIDNINDYYDVNLKKDRLKNIEKLSFLKEKSWQFFSIALENTSKLNELFDNFKFDLVVNLAAQAGVRYSLTNPAAYISSNLVGFANILEALRKNEIENLIYASSSSVYGLSKKIPFSENDCVSHPISLYAATKSSNELMAHSYSHLYGIQSIGLRFFTVYGPWGRPDMAPMIFAKSIFERKPIDVFNYGEMERDFTYIDDVVESIYRCCLKPANNDLSFDMENSKPATSFAPHMILNVGNKNPVNLNYFIEILEKEIGIKAIKNFKEIQPGDVVKTYADTDLLEKWINFKPITTFENGIKKFVNWYRNYYIG</sequence>
<dbReference type="RefSeq" id="WP_032527154.1">
    <property type="nucleotide sequence ID" value="NZ_CP138951.1"/>
</dbReference>
<dbReference type="PANTHER" id="PTHR43574">
    <property type="entry name" value="EPIMERASE-RELATED"/>
    <property type="match status" value="1"/>
</dbReference>
<evidence type="ECO:0000259" key="2">
    <source>
        <dbReference type="Pfam" id="PF01370"/>
    </source>
</evidence>
<dbReference type="EC" id="5.1.3.12" evidence="3"/>
<dbReference type="AlphaFoldDB" id="A0A0A2A4S8"/>
<dbReference type="OrthoDB" id="9771073at2"/>
<feature type="domain" description="NAD-dependent epimerase/dehydratase" evidence="2">
    <location>
        <begin position="7"/>
        <end position="246"/>
    </location>
</feature>
<dbReference type="Gene3D" id="3.90.25.10">
    <property type="entry name" value="UDP-galactose 4-epimerase, domain 1"/>
    <property type="match status" value="1"/>
</dbReference>
<dbReference type="InterPro" id="IPR036291">
    <property type="entry name" value="NAD(P)-bd_dom_sf"/>
</dbReference>
<reference evidence="4" key="1">
    <citation type="journal article" date="2014" name="Sci. Data">
        <title>Genomes of diverse isolates of the marine cyanobacterium Prochlorococcus.</title>
        <authorList>
            <person name="Biller S."/>
            <person name="Berube P."/>
            <person name="Thompson J."/>
            <person name="Kelly L."/>
            <person name="Roggensack S."/>
            <person name="Awad L."/>
            <person name="Roache-Johnson K."/>
            <person name="Ding H."/>
            <person name="Giovannoni S.J."/>
            <person name="Moore L.R."/>
            <person name="Chisholm S.W."/>
        </authorList>
    </citation>
    <scope>NUCLEOTIDE SEQUENCE [LARGE SCALE GENOMIC DNA]</scope>
    <source>
        <strain evidence="4">MIT 9302</strain>
    </source>
</reference>
<comment type="caution">
    <text evidence="3">The sequence shown here is derived from an EMBL/GenBank/DDBJ whole genome shotgun (WGS) entry which is preliminary data.</text>
</comment>
<dbReference type="Gene3D" id="3.40.50.720">
    <property type="entry name" value="NAD(P)-binding Rossmann-like Domain"/>
    <property type="match status" value="1"/>
</dbReference>
<gene>
    <name evidence="3" type="ORF">EU96_1540</name>
</gene>
<dbReference type="EMBL" id="JNAM01000011">
    <property type="protein sequence ID" value="KGF96902.1"/>
    <property type="molecule type" value="Genomic_DNA"/>
</dbReference>
<dbReference type="InterPro" id="IPR001509">
    <property type="entry name" value="Epimerase_deHydtase"/>
</dbReference>
<evidence type="ECO:0000313" key="3">
    <source>
        <dbReference type="EMBL" id="KGF96902.1"/>
    </source>
</evidence>
<dbReference type="eggNOG" id="COG0451">
    <property type="taxonomic scope" value="Bacteria"/>
</dbReference>
<name>A0A0A2A4S8_PROMR</name>
<dbReference type="Pfam" id="PF01370">
    <property type="entry name" value="Epimerase"/>
    <property type="match status" value="1"/>
</dbReference>
<proteinExistence type="predicted"/>
<evidence type="ECO:0000313" key="4">
    <source>
        <dbReference type="Proteomes" id="UP000030445"/>
    </source>
</evidence>
<dbReference type="GO" id="GO:0016853">
    <property type="term" value="F:isomerase activity"/>
    <property type="evidence" value="ECO:0007669"/>
    <property type="project" value="UniProtKB-KW"/>
</dbReference>
<dbReference type="SUPFAM" id="SSF51735">
    <property type="entry name" value="NAD(P)-binding Rossmann-fold domains"/>
    <property type="match status" value="1"/>
</dbReference>
<dbReference type="STRING" id="74545.EU96_1540"/>
<evidence type="ECO:0000256" key="1">
    <source>
        <dbReference type="ARBA" id="ARBA00023027"/>
    </source>
</evidence>
<organism evidence="3 4">
    <name type="scientific">Prochlorococcus marinus str. MIT 9302</name>
    <dbReference type="NCBI Taxonomy" id="74545"/>
    <lineage>
        <taxon>Bacteria</taxon>
        <taxon>Bacillati</taxon>
        <taxon>Cyanobacteriota</taxon>
        <taxon>Cyanophyceae</taxon>
        <taxon>Synechococcales</taxon>
        <taxon>Prochlorococcaceae</taxon>
        <taxon>Prochlorococcus</taxon>
    </lineage>
</organism>
<protein>
    <submittedName>
        <fullName evidence="3">Putative nucleotide sugar epimerase</fullName>
        <ecNumber evidence="3">5.1.3.12</ecNumber>
    </submittedName>
</protein>
<dbReference type="Proteomes" id="UP000030445">
    <property type="component" value="Unassembled WGS sequence"/>
</dbReference>
<keyword evidence="1" id="KW-0520">NAD</keyword>
<dbReference type="PRINTS" id="PR01713">
    <property type="entry name" value="NUCEPIMERASE"/>
</dbReference>